<feature type="transmembrane region" description="Helical" evidence="1">
    <location>
        <begin position="21"/>
        <end position="46"/>
    </location>
</feature>
<gene>
    <name evidence="2" type="ORF">PX52LOC_02823</name>
</gene>
<keyword evidence="1" id="KW-0472">Membrane</keyword>
<keyword evidence="1" id="KW-1133">Transmembrane helix</keyword>
<dbReference type="AlphaFoldDB" id="A0A5C1ACM6"/>
<name>A0A5C1ACM6_9BACT</name>
<organism evidence="2 3">
    <name type="scientific">Limnoglobus roseus</name>
    <dbReference type="NCBI Taxonomy" id="2598579"/>
    <lineage>
        <taxon>Bacteria</taxon>
        <taxon>Pseudomonadati</taxon>
        <taxon>Planctomycetota</taxon>
        <taxon>Planctomycetia</taxon>
        <taxon>Gemmatales</taxon>
        <taxon>Gemmataceae</taxon>
        <taxon>Limnoglobus</taxon>
    </lineage>
</organism>
<accession>A0A5C1ACM6</accession>
<keyword evidence="1" id="KW-0812">Transmembrane</keyword>
<dbReference type="Proteomes" id="UP000324974">
    <property type="component" value="Chromosome"/>
</dbReference>
<evidence type="ECO:0000256" key="1">
    <source>
        <dbReference type="SAM" id="Phobius"/>
    </source>
</evidence>
<feature type="transmembrane region" description="Helical" evidence="1">
    <location>
        <begin position="58"/>
        <end position="78"/>
    </location>
</feature>
<reference evidence="3" key="1">
    <citation type="submission" date="2019-08" db="EMBL/GenBank/DDBJ databases">
        <title>Limnoglobus roseus gen. nov., sp. nov., a novel freshwater planctomycete with a giant genome from the family Gemmataceae.</title>
        <authorList>
            <person name="Kulichevskaya I.S."/>
            <person name="Naumoff D.G."/>
            <person name="Miroshnikov K."/>
            <person name="Ivanova A."/>
            <person name="Philippov D.A."/>
            <person name="Hakobyan A."/>
            <person name="Rijpstra I.C."/>
            <person name="Sinninghe Damste J.S."/>
            <person name="Liesack W."/>
            <person name="Dedysh S.N."/>
        </authorList>
    </citation>
    <scope>NUCLEOTIDE SEQUENCE [LARGE SCALE GENOMIC DNA]</scope>
    <source>
        <strain evidence="3">PX52</strain>
    </source>
</reference>
<dbReference type="EMBL" id="CP042425">
    <property type="protein sequence ID" value="QEL15887.1"/>
    <property type="molecule type" value="Genomic_DNA"/>
</dbReference>
<dbReference type="KEGG" id="lrs:PX52LOC_02823"/>
<proteinExistence type="predicted"/>
<sequence>MELLPMASGQSPQGKLPSPTFGGAPISGSMATVLWCLLAGIAVVFSRVDRWPPPWPDLALLPAAVGGVLLAVVVLRMVRSLREPRPTLFLTTARSESGMLINLRFTFPAPVFDGRRAVAVVRCERYTTLSDGETTEERLWTNRCTMRVHSGECAGVVKRPQGLPPTPPGRKSTDVWYVDLKCGGYWLAYAV</sequence>
<evidence type="ECO:0000313" key="2">
    <source>
        <dbReference type="EMBL" id="QEL15887.1"/>
    </source>
</evidence>
<keyword evidence="3" id="KW-1185">Reference proteome</keyword>
<protein>
    <submittedName>
        <fullName evidence="2">Uncharacterized protein</fullName>
    </submittedName>
</protein>
<evidence type="ECO:0000313" key="3">
    <source>
        <dbReference type="Proteomes" id="UP000324974"/>
    </source>
</evidence>